<comment type="caution">
    <text evidence="1">The sequence shown here is derived from an EMBL/GenBank/DDBJ whole genome shotgun (WGS) entry which is preliminary data.</text>
</comment>
<organism evidence="1 2">
    <name type="scientific">Plakobranchus ocellatus</name>
    <dbReference type="NCBI Taxonomy" id="259542"/>
    <lineage>
        <taxon>Eukaryota</taxon>
        <taxon>Metazoa</taxon>
        <taxon>Spiralia</taxon>
        <taxon>Lophotrochozoa</taxon>
        <taxon>Mollusca</taxon>
        <taxon>Gastropoda</taxon>
        <taxon>Heterobranchia</taxon>
        <taxon>Euthyneura</taxon>
        <taxon>Panpulmonata</taxon>
        <taxon>Sacoglossa</taxon>
        <taxon>Placobranchoidea</taxon>
        <taxon>Plakobranchidae</taxon>
        <taxon>Plakobranchus</taxon>
    </lineage>
</organism>
<accession>A0AAV3YK62</accession>
<dbReference type="EMBL" id="BLXT01001037">
    <property type="protein sequence ID" value="GFN82765.1"/>
    <property type="molecule type" value="Genomic_DNA"/>
</dbReference>
<reference evidence="1 2" key="1">
    <citation type="journal article" date="2021" name="Elife">
        <title>Chloroplast acquisition without the gene transfer in kleptoplastic sea slugs, Plakobranchus ocellatus.</title>
        <authorList>
            <person name="Maeda T."/>
            <person name="Takahashi S."/>
            <person name="Yoshida T."/>
            <person name="Shimamura S."/>
            <person name="Takaki Y."/>
            <person name="Nagai Y."/>
            <person name="Toyoda A."/>
            <person name="Suzuki Y."/>
            <person name="Arimoto A."/>
            <person name="Ishii H."/>
            <person name="Satoh N."/>
            <person name="Nishiyama T."/>
            <person name="Hasebe M."/>
            <person name="Maruyama T."/>
            <person name="Minagawa J."/>
            <person name="Obokata J."/>
            <person name="Shigenobu S."/>
        </authorList>
    </citation>
    <scope>NUCLEOTIDE SEQUENCE [LARGE SCALE GENOMIC DNA]</scope>
</reference>
<name>A0AAV3YK62_9GAST</name>
<sequence length="105" mass="12015">MDSSGSVTVRDNISSKQKSYLIIKHPHQDHMPAITEAPGLSCRQRQWYLFKEIRLFIAADKQDIVARQPSVPLPEPITDGLTQTRPRWFLSHKTRLESSKMVKSG</sequence>
<evidence type="ECO:0000313" key="1">
    <source>
        <dbReference type="EMBL" id="GFN82765.1"/>
    </source>
</evidence>
<dbReference type="AlphaFoldDB" id="A0AAV3YK62"/>
<dbReference type="Proteomes" id="UP000735302">
    <property type="component" value="Unassembled WGS sequence"/>
</dbReference>
<protein>
    <submittedName>
        <fullName evidence="1">Uncharacterized protein</fullName>
    </submittedName>
</protein>
<proteinExistence type="predicted"/>
<keyword evidence="2" id="KW-1185">Reference proteome</keyword>
<evidence type="ECO:0000313" key="2">
    <source>
        <dbReference type="Proteomes" id="UP000735302"/>
    </source>
</evidence>
<gene>
    <name evidence="1" type="ORF">PoB_000927100</name>
</gene>